<keyword evidence="3" id="KW-0804">Transcription</keyword>
<dbReference type="Pfam" id="PF17937">
    <property type="entry name" value="TetR_C_28"/>
    <property type="match status" value="1"/>
</dbReference>
<dbReference type="SUPFAM" id="SSF46689">
    <property type="entry name" value="Homeodomain-like"/>
    <property type="match status" value="1"/>
</dbReference>
<dbReference type="Gene3D" id="1.10.357.10">
    <property type="entry name" value="Tetracycline Repressor, domain 2"/>
    <property type="match status" value="1"/>
</dbReference>
<evidence type="ECO:0000313" key="7">
    <source>
        <dbReference type="Proteomes" id="UP001549257"/>
    </source>
</evidence>
<accession>A0ABV2QSP1</accession>
<feature type="domain" description="HTH tetR-type" evidence="5">
    <location>
        <begin position="5"/>
        <end position="65"/>
    </location>
</feature>
<keyword evidence="2 4" id="KW-0238">DNA-binding</keyword>
<dbReference type="PROSITE" id="PS50977">
    <property type="entry name" value="HTH_TETR_2"/>
    <property type="match status" value="1"/>
</dbReference>
<dbReference type="Pfam" id="PF00440">
    <property type="entry name" value="TetR_N"/>
    <property type="match status" value="1"/>
</dbReference>
<dbReference type="RefSeq" id="WP_354026254.1">
    <property type="nucleotide sequence ID" value="NZ_JBEPSJ010000006.1"/>
</dbReference>
<dbReference type="PANTHER" id="PTHR30055:SF234">
    <property type="entry name" value="HTH-TYPE TRANSCRIPTIONAL REGULATOR BETI"/>
    <property type="match status" value="1"/>
</dbReference>
<gene>
    <name evidence="6" type="ORF">ABIE21_003627</name>
</gene>
<protein>
    <submittedName>
        <fullName evidence="6">AcrR family transcriptional regulator</fullName>
    </submittedName>
</protein>
<dbReference type="InterPro" id="IPR041479">
    <property type="entry name" value="TetR_CgmR_C"/>
</dbReference>
<sequence length="183" mass="19601">MTQKQSAKEPVLDAFERVVIERGERAATLEAVAVEAGVSKGGLLYHFGSKKDLVDGVIERISASATDYSDLLRASPEGVVSTFIRTSVTAGTDFDNSYIALTRLAQSGIYPEARAALARIETEWFDLVESEVGDPGVARLVLLVSDGLYYSSALFPDATTRTDAGSLDEVIAVVADLVRARRG</sequence>
<evidence type="ECO:0000256" key="3">
    <source>
        <dbReference type="ARBA" id="ARBA00023163"/>
    </source>
</evidence>
<evidence type="ECO:0000256" key="1">
    <source>
        <dbReference type="ARBA" id="ARBA00023015"/>
    </source>
</evidence>
<dbReference type="InterPro" id="IPR009057">
    <property type="entry name" value="Homeodomain-like_sf"/>
</dbReference>
<name>A0ABV2QSP1_9MICO</name>
<evidence type="ECO:0000256" key="4">
    <source>
        <dbReference type="PROSITE-ProRule" id="PRU00335"/>
    </source>
</evidence>
<dbReference type="InterPro" id="IPR001647">
    <property type="entry name" value="HTH_TetR"/>
</dbReference>
<dbReference type="Proteomes" id="UP001549257">
    <property type="component" value="Unassembled WGS sequence"/>
</dbReference>
<dbReference type="InterPro" id="IPR050109">
    <property type="entry name" value="HTH-type_TetR-like_transc_reg"/>
</dbReference>
<reference evidence="6 7" key="1">
    <citation type="submission" date="2024-06" db="EMBL/GenBank/DDBJ databases">
        <title>Sorghum-associated microbial communities from plants grown in Nebraska, USA.</title>
        <authorList>
            <person name="Schachtman D."/>
        </authorList>
    </citation>
    <scope>NUCLEOTIDE SEQUENCE [LARGE SCALE GENOMIC DNA]</scope>
    <source>
        <strain evidence="6 7">2857</strain>
    </source>
</reference>
<evidence type="ECO:0000256" key="2">
    <source>
        <dbReference type="ARBA" id="ARBA00023125"/>
    </source>
</evidence>
<dbReference type="PRINTS" id="PR00455">
    <property type="entry name" value="HTHTETR"/>
</dbReference>
<dbReference type="PANTHER" id="PTHR30055">
    <property type="entry name" value="HTH-TYPE TRANSCRIPTIONAL REGULATOR RUTR"/>
    <property type="match status" value="1"/>
</dbReference>
<feature type="DNA-binding region" description="H-T-H motif" evidence="4">
    <location>
        <begin position="28"/>
        <end position="47"/>
    </location>
</feature>
<organism evidence="6 7">
    <name type="scientific">Conyzicola nivalis</name>
    <dbReference type="NCBI Taxonomy" id="1477021"/>
    <lineage>
        <taxon>Bacteria</taxon>
        <taxon>Bacillati</taxon>
        <taxon>Actinomycetota</taxon>
        <taxon>Actinomycetes</taxon>
        <taxon>Micrococcales</taxon>
        <taxon>Microbacteriaceae</taxon>
        <taxon>Conyzicola</taxon>
    </lineage>
</organism>
<keyword evidence="7" id="KW-1185">Reference proteome</keyword>
<comment type="caution">
    <text evidence="6">The sequence shown here is derived from an EMBL/GenBank/DDBJ whole genome shotgun (WGS) entry which is preliminary data.</text>
</comment>
<proteinExistence type="predicted"/>
<keyword evidence="1" id="KW-0805">Transcription regulation</keyword>
<evidence type="ECO:0000259" key="5">
    <source>
        <dbReference type="PROSITE" id="PS50977"/>
    </source>
</evidence>
<dbReference type="EMBL" id="JBEPSJ010000006">
    <property type="protein sequence ID" value="MET4584089.1"/>
    <property type="molecule type" value="Genomic_DNA"/>
</dbReference>
<evidence type="ECO:0000313" key="6">
    <source>
        <dbReference type="EMBL" id="MET4584089.1"/>
    </source>
</evidence>